<evidence type="ECO:0000256" key="11">
    <source>
        <dbReference type="SAM" id="Phobius"/>
    </source>
</evidence>
<organism evidence="12 13">
    <name type="scientific">Aurantiacibacter sediminis</name>
    <dbReference type="NCBI Taxonomy" id="2793064"/>
    <lineage>
        <taxon>Bacteria</taxon>
        <taxon>Pseudomonadati</taxon>
        <taxon>Pseudomonadota</taxon>
        <taxon>Alphaproteobacteria</taxon>
        <taxon>Sphingomonadales</taxon>
        <taxon>Erythrobacteraceae</taxon>
        <taxon>Aurantiacibacter</taxon>
    </lineage>
</organism>
<evidence type="ECO:0000256" key="4">
    <source>
        <dbReference type="ARBA" id="ARBA00022692"/>
    </source>
</evidence>
<dbReference type="PANTHER" id="PTHR11351">
    <property type="entry name" value="ACYL-COA DESATURASE"/>
    <property type="match status" value="1"/>
</dbReference>
<dbReference type="Proteomes" id="UP000602442">
    <property type="component" value="Unassembled WGS sequence"/>
</dbReference>
<keyword evidence="9 11" id="KW-0472">Membrane</keyword>
<evidence type="ECO:0000256" key="6">
    <source>
        <dbReference type="ARBA" id="ARBA00022989"/>
    </source>
</evidence>
<feature type="transmembrane region" description="Helical" evidence="11">
    <location>
        <begin position="81"/>
        <end position="101"/>
    </location>
</feature>
<comment type="similarity">
    <text evidence="2">Belongs to the fatty acid desaturase type 2 family.</text>
</comment>
<protein>
    <submittedName>
        <fullName evidence="12">Acyl-CoA desaturase</fullName>
    </submittedName>
</protein>
<evidence type="ECO:0000256" key="1">
    <source>
        <dbReference type="ARBA" id="ARBA00004141"/>
    </source>
</evidence>
<keyword evidence="5" id="KW-0276">Fatty acid metabolism</keyword>
<keyword evidence="8" id="KW-0443">Lipid metabolism</keyword>
<dbReference type="InterPro" id="IPR015876">
    <property type="entry name" value="Acyl-CoA_DS"/>
</dbReference>
<dbReference type="PANTHER" id="PTHR11351:SF31">
    <property type="entry name" value="DESATURASE 1, ISOFORM A-RELATED"/>
    <property type="match status" value="1"/>
</dbReference>
<keyword evidence="13" id="KW-1185">Reference proteome</keyword>
<evidence type="ECO:0000256" key="5">
    <source>
        <dbReference type="ARBA" id="ARBA00022832"/>
    </source>
</evidence>
<comment type="subcellular location">
    <subcellularLocation>
        <location evidence="1">Membrane</location>
        <topology evidence="1">Multi-pass membrane protein</topology>
    </subcellularLocation>
</comment>
<keyword evidence="4 11" id="KW-0812">Transmembrane</keyword>
<evidence type="ECO:0000256" key="2">
    <source>
        <dbReference type="ARBA" id="ARBA00008749"/>
    </source>
</evidence>
<dbReference type="CDD" id="cd03505">
    <property type="entry name" value="Delta9-FADS-like"/>
    <property type="match status" value="1"/>
</dbReference>
<gene>
    <name evidence="12" type="ORF">I5L03_10365</name>
</gene>
<accession>A0ABS0N5D5</accession>
<evidence type="ECO:0000313" key="13">
    <source>
        <dbReference type="Proteomes" id="UP000602442"/>
    </source>
</evidence>
<dbReference type="RefSeq" id="WP_197921705.1">
    <property type="nucleotide sequence ID" value="NZ_CAWPTA010000008.1"/>
</dbReference>
<keyword evidence="10" id="KW-0275">Fatty acid biosynthesis</keyword>
<proteinExistence type="inferred from homology"/>
<feature type="transmembrane region" description="Helical" evidence="11">
    <location>
        <begin position="30"/>
        <end position="60"/>
    </location>
</feature>
<evidence type="ECO:0000256" key="3">
    <source>
        <dbReference type="ARBA" id="ARBA00022516"/>
    </source>
</evidence>
<name>A0ABS0N5D5_9SPHN</name>
<evidence type="ECO:0000256" key="7">
    <source>
        <dbReference type="ARBA" id="ARBA00023002"/>
    </source>
</evidence>
<evidence type="ECO:0000256" key="8">
    <source>
        <dbReference type="ARBA" id="ARBA00023098"/>
    </source>
</evidence>
<evidence type="ECO:0000256" key="10">
    <source>
        <dbReference type="ARBA" id="ARBA00023160"/>
    </source>
</evidence>
<reference evidence="12 13" key="1">
    <citation type="submission" date="2020-11" db="EMBL/GenBank/DDBJ databases">
        <title>Erythrobacter sediminis sp. nov., a marine bacterium from a tidal flat of Garorim Bay.</title>
        <authorList>
            <person name="Kim D."/>
            <person name="Yoo Y."/>
            <person name="Kim J.-J."/>
        </authorList>
    </citation>
    <scope>NUCLEOTIDE SEQUENCE [LARGE SCALE GENOMIC DNA]</scope>
    <source>
        <strain evidence="12 13">JGD-13</strain>
    </source>
</reference>
<evidence type="ECO:0000313" key="12">
    <source>
        <dbReference type="EMBL" id="MBH5322985.1"/>
    </source>
</evidence>
<evidence type="ECO:0000256" key="9">
    <source>
        <dbReference type="ARBA" id="ARBA00023136"/>
    </source>
</evidence>
<keyword evidence="6 11" id="KW-1133">Transmembrane helix</keyword>
<dbReference type="EMBL" id="JAEANY010000003">
    <property type="protein sequence ID" value="MBH5322985.1"/>
    <property type="molecule type" value="Genomic_DNA"/>
</dbReference>
<keyword evidence="3" id="KW-0444">Lipid biosynthesis</keyword>
<sequence>MNCIASDVGADAVQGRVRWDPVHSLWNGGMLLVALMFGPQTFSLGAFAIFALLSGAFILLGHSLGFHRLLIHQSFRTVEPLRYFLIWCGVLAGMSGPHWIIKTHDLRDWAQRQAKCHPYLSHRSPIWKDAWWQLHCRLELERPPQFDLGEVGNNRFLRFLEASWMLHQLPLALLLFAIGGWGWVVWGICARVAITVHGHWLVGYFAHRKGPQRNLVRDAGVQAHDVPWAAIPTMGEAWHNNHHAYPGSARIGIYPGQSDWGYALIAFLQKCGLVWDVCLPKDMPDRKRSLKAVL</sequence>
<comment type="caution">
    <text evidence="12">The sequence shown here is derived from an EMBL/GenBank/DDBJ whole genome shotgun (WGS) entry which is preliminary data.</text>
</comment>
<keyword evidence="7" id="KW-0560">Oxidoreductase</keyword>
<feature type="transmembrane region" description="Helical" evidence="11">
    <location>
        <begin position="169"/>
        <end position="189"/>
    </location>
</feature>